<organism evidence="4 5">
    <name type="scientific">Thalassospira lucentensis</name>
    <dbReference type="NCBI Taxonomy" id="168935"/>
    <lineage>
        <taxon>Bacteria</taxon>
        <taxon>Pseudomonadati</taxon>
        <taxon>Pseudomonadota</taxon>
        <taxon>Alphaproteobacteria</taxon>
        <taxon>Rhodospirillales</taxon>
        <taxon>Thalassospiraceae</taxon>
        <taxon>Thalassospira</taxon>
    </lineage>
</organism>
<dbReference type="PANTHER" id="PTHR46517:SF1">
    <property type="entry name" value="FRUCTOSE-2,6-BISPHOSPHATASE TIGAR"/>
    <property type="match status" value="1"/>
</dbReference>
<dbReference type="GO" id="GO:0004331">
    <property type="term" value="F:fructose-2,6-bisphosphate 2-phosphatase activity"/>
    <property type="evidence" value="ECO:0007669"/>
    <property type="project" value="TreeGrafter"/>
</dbReference>
<dbReference type="GO" id="GO:0045820">
    <property type="term" value="P:negative regulation of glycolytic process"/>
    <property type="evidence" value="ECO:0007669"/>
    <property type="project" value="TreeGrafter"/>
</dbReference>
<dbReference type="OrthoDB" id="9781415at2"/>
<keyword evidence="1" id="KW-0378">Hydrolase</keyword>
<comment type="caution">
    <text evidence="4">The sequence shown here is derived from an EMBL/GenBank/DDBJ whole genome shotgun (WGS) entry which is preliminary data.</text>
</comment>
<dbReference type="InterPro" id="IPR029033">
    <property type="entry name" value="His_PPase_superfam"/>
</dbReference>
<dbReference type="PANTHER" id="PTHR46517">
    <property type="entry name" value="FRUCTOSE-2,6-BISPHOSPHATASE TIGAR"/>
    <property type="match status" value="1"/>
</dbReference>
<accession>A0A154L4K7</accession>
<feature type="binding site" evidence="3">
    <location>
        <begin position="19"/>
        <end position="26"/>
    </location>
    <ligand>
        <name>substrate</name>
    </ligand>
</feature>
<dbReference type="InterPro" id="IPR013078">
    <property type="entry name" value="His_Pase_superF_clade-1"/>
</dbReference>
<dbReference type="SMART" id="SM00855">
    <property type="entry name" value="PGAM"/>
    <property type="match status" value="1"/>
</dbReference>
<evidence type="ECO:0000256" key="3">
    <source>
        <dbReference type="PIRSR" id="PIRSR613078-2"/>
    </source>
</evidence>
<dbReference type="InterPro" id="IPR051695">
    <property type="entry name" value="Phosphoglycerate_Mutase"/>
</dbReference>
<sequence length="196" mass="21683">MIYPAKTFDFPKAPFVFIRHGETDANKAEIIAGSSEPPLNNAGREQARAIAPLMAMGKWQAVYVSPQDRARKTAELVLPDYELHILDGLRERHWGDLEGRPISEVCSRFDTPPNGEGFDAMCQRVSFAMQTALAGVSDRLTVVVAHSGVGRCILYMTGFDAEGPRIANATPILFRPTAMGWEYENLTEDLIREISA</sequence>
<dbReference type="GO" id="GO:0005829">
    <property type="term" value="C:cytosol"/>
    <property type="evidence" value="ECO:0007669"/>
    <property type="project" value="TreeGrafter"/>
</dbReference>
<proteinExistence type="predicted"/>
<feature type="binding site" evidence="3">
    <location>
        <position position="69"/>
    </location>
    <ligand>
        <name>substrate</name>
    </ligand>
</feature>
<evidence type="ECO:0000313" key="5">
    <source>
        <dbReference type="Proteomes" id="UP000076335"/>
    </source>
</evidence>
<name>A0A154L4K7_9PROT</name>
<dbReference type="Gene3D" id="3.40.50.1240">
    <property type="entry name" value="Phosphoglycerate mutase-like"/>
    <property type="match status" value="1"/>
</dbReference>
<dbReference type="GO" id="GO:0043456">
    <property type="term" value="P:regulation of pentose-phosphate shunt"/>
    <property type="evidence" value="ECO:0007669"/>
    <property type="project" value="TreeGrafter"/>
</dbReference>
<evidence type="ECO:0000313" key="4">
    <source>
        <dbReference type="EMBL" id="KZB64042.1"/>
    </source>
</evidence>
<dbReference type="AlphaFoldDB" id="A0A154L4K7"/>
<reference evidence="4 5" key="1">
    <citation type="submission" date="2015-12" db="EMBL/GenBank/DDBJ databases">
        <title>Genome sequence of Thalassospira lucentensis MCCC 1A02072.</title>
        <authorList>
            <person name="Lu L."/>
            <person name="Lai Q."/>
            <person name="Shao Z."/>
            <person name="Qian P."/>
        </authorList>
    </citation>
    <scope>NUCLEOTIDE SEQUENCE [LARGE SCALE GENOMIC DNA]</scope>
    <source>
        <strain evidence="4 5">MCCC 1A02072</strain>
    </source>
</reference>
<feature type="active site" description="Tele-phosphohistidine intermediate" evidence="2">
    <location>
        <position position="20"/>
    </location>
</feature>
<gene>
    <name evidence="4" type="ORF">AUP42_19805</name>
</gene>
<dbReference type="SUPFAM" id="SSF53254">
    <property type="entry name" value="Phosphoglycerate mutase-like"/>
    <property type="match status" value="1"/>
</dbReference>
<dbReference type="Proteomes" id="UP000076335">
    <property type="component" value="Unassembled WGS sequence"/>
</dbReference>
<protein>
    <submittedName>
        <fullName evidence="4">Phosphoglycerate mutase</fullName>
    </submittedName>
</protein>
<dbReference type="RefSeq" id="WP_062952022.1">
    <property type="nucleotide sequence ID" value="NZ_LPVY01000013.1"/>
</dbReference>
<dbReference type="Pfam" id="PF00300">
    <property type="entry name" value="His_Phos_1"/>
    <property type="match status" value="1"/>
</dbReference>
<dbReference type="EMBL" id="LPVY01000013">
    <property type="protein sequence ID" value="KZB64042.1"/>
    <property type="molecule type" value="Genomic_DNA"/>
</dbReference>
<dbReference type="CDD" id="cd07067">
    <property type="entry name" value="HP_PGM_like"/>
    <property type="match status" value="1"/>
</dbReference>
<evidence type="ECO:0000256" key="1">
    <source>
        <dbReference type="ARBA" id="ARBA00022801"/>
    </source>
</evidence>
<evidence type="ECO:0000256" key="2">
    <source>
        <dbReference type="PIRSR" id="PIRSR613078-1"/>
    </source>
</evidence>
<feature type="active site" description="Proton donor/acceptor" evidence="2">
    <location>
        <position position="91"/>
    </location>
</feature>